<dbReference type="Pfam" id="PF04073">
    <property type="entry name" value="tRNA_edit"/>
    <property type="match status" value="1"/>
</dbReference>
<dbReference type="RefSeq" id="WP_204516764.1">
    <property type="nucleotide sequence ID" value="NZ_BAABIN010000009.1"/>
</dbReference>
<evidence type="ECO:0000313" key="3">
    <source>
        <dbReference type="Proteomes" id="UP000717624"/>
    </source>
</evidence>
<sequence>MDLYHQKVIDFIADSGLQAEHIILAHSCHSVTEAATAVNEPIQHFVKNICMVADDERLIVAIVKGEDRASTSRVAKALQSSPPRLATETEILEKTGFPAGGVPSFGFPATFLIDPKVMEVPYLYTGGGSPFSLTRLSPQELLAHNRGSVVRVRK</sequence>
<dbReference type="Proteomes" id="UP000717624">
    <property type="component" value="Unassembled WGS sequence"/>
</dbReference>
<organism evidence="2 3">
    <name type="scientific">Brevibacillus fulvus</name>
    <dbReference type="NCBI Taxonomy" id="1125967"/>
    <lineage>
        <taxon>Bacteria</taxon>
        <taxon>Bacillati</taxon>
        <taxon>Bacillota</taxon>
        <taxon>Bacilli</taxon>
        <taxon>Bacillales</taxon>
        <taxon>Paenibacillaceae</taxon>
        <taxon>Brevibacillus</taxon>
    </lineage>
</organism>
<accession>A0A938XRR7</accession>
<protein>
    <submittedName>
        <fullName evidence="2">Prolyl-tRNA editing enzyme YbaK/EbsC (Cys-tRNA(Pro) deacylase)</fullName>
    </submittedName>
</protein>
<keyword evidence="3" id="KW-1185">Reference proteome</keyword>
<dbReference type="InterPro" id="IPR007214">
    <property type="entry name" value="YbaK/aa-tRNA-synth-assoc-dom"/>
</dbReference>
<comment type="caution">
    <text evidence="2">The sequence shown here is derived from an EMBL/GenBank/DDBJ whole genome shotgun (WGS) entry which is preliminary data.</text>
</comment>
<dbReference type="EMBL" id="JAFBEB010000001">
    <property type="protein sequence ID" value="MBM7589073.1"/>
    <property type="molecule type" value="Genomic_DNA"/>
</dbReference>
<reference evidence="2" key="1">
    <citation type="submission" date="2021-01" db="EMBL/GenBank/DDBJ databases">
        <title>Genomic Encyclopedia of Type Strains, Phase IV (KMG-IV): sequencing the most valuable type-strain genomes for metagenomic binning, comparative biology and taxonomic classification.</title>
        <authorList>
            <person name="Goeker M."/>
        </authorList>
    </citation>
    <scope>NUCLEOTIDE SEQUENCE</scope>
    <source>
        <strain evidence="2">DSM 25523</strain>
    </source>
</reference>
<feature type="domain" description="YbaK/aminoacyl-tRNA synthetase-associated" evidence="1">
    <location>
        <begin position="27"/>
        <end position="142"/>
    </location>
</feature>
<dbReference type="AlphaFoldDB" id="A0A938XRR7"/>
<name>A0A938XRR7_9BACL</name>
<dbReference type="SUPFAM" id="SSF55826">
    <property type="entry name" value="YbaK/ProRS associated domain"/>
    <property type="match status" value="1"/>
</dbReference>
<proteinExistence type="predicted"/>
<gene>
    <name evidence="2" type="ORF">JOD01_000659</name>
</gene>
<dbReference type="PANTHER" id="PTHR30411:SF1">
    <property type="entry name" value="CYTOPLASMIC PROTEIN"/>
    <property type="match status" value="1"/>
</dbReference>
<dbReference type="CDD" id="cd04332">
    <property type="entry name" value="YbaK_like"/>
    <property type="match status" value="1"/>
</dbReference>
<dbReference type="Gene3D" id="3.90.960.10">
    <property type="entry name" value="YbaK/aminoacyl-tRNA synthetase-associated domain"/>
    <property type="match status" value="1"/>
</dbReference>
<dbReference type="GO" id="GO:0002161">
    <property type="term" value="F:aminoacyl-tRNA deacylase activity"/>
    <property type="evidence" value="ECO:0007669"/>
    <property type="project" value="InterPro"/>
</dbReference>
<evidence type="ECO:0000313" key="2">
    <source>
        <dbReference type="EMBL" id="MBM7589073.1"/>
    </source>
</evidence>
<evidence type="ECO:0000259" key="1">
    <source>
        <dbReference type="Pfam" id="PF04073"/>
    </source>
</evidence>
<dbReference type="InterPro" id="IPR036754">
    <property type="entry name" value="YbaK/aa-tRNA-synt-asso_dom_sf"/>
</dbReference>
<dbReference type="PANTHER" id="PTHR30411">
    <property type="entry name" value="CYTOPLASMIC PROTEIN"/>
    <property type="match status" value="1"/>
</dbReference>